<evidence type="ECO:0000313" key="14">
    <source>
        <dbReference type="Proteomes" id="UP000722791"/>
    </source>
</evidence>
<comment type="cofactor">
    <cofactor evidence="1">
        <name>Mg(2+)</name>
        <dbReference type="ChEBI" id="CHEBI:18420"/>
    </cofactor>
</comment>
<comment type="subcellular location">
    <subcellularLocation>
        <location evidence="2">Cytoplasm</location>
    </subcellularLocation>
</comment>
<evidence type="ECO:0000256" key="8">
    <source>
        <dbReference type="ARBA" id="ARBA00023300"/>
    </source>
</evidence>
<evidence type="ECO:0000256" key="2">
    <source>
        <dbReference type="ARBA" id="ARBA00004496"/>
    </source>
</evidence>
<feature type="active site" evidence="11">
    <location>
        <position position="591"/>
    </location>
</feature>
<keyword evidence="15" id="KW-1185">Reference proteome</keyword>
<evidence type="ECO:0000256" key="1">
    <source>
        <dbReference type="ARBA" id="ARBA00001946"/>
    </source>
</evidence>
<dbReference type="AlphaFoldDB" id="A0A8J4GIG3"/>
<keyword evidence="8" id="KW-0120">Carbon dioxide fixation</keyword>
<keyword evidence="5" id="KW-0963">Cytoplasm</keyword>
<evidence type="ECO:0000313" key="13">
    <source>
        <dbReference type="EMBL" id="GIM08430.1"/>
    </source>
</evidence>
<dbReference type="NCBIfam" id="NF000584">
    <property type="entry name" value="PRK00009.1"/>
    <property type="match status" value="1"/>
</dbReference>
<dbReference type="EC" id="4.1.1.31" evidence="4"/>
<dbReference type="Proteomes" id="UP000747110">
    <property type="component" value="Unassembled WGS sequence"/>
</dbReference>
<dbReference type="PANTHER" id="PTHR30523">
    <property type="entry name" value="PHOSPHOENOLPYRUVATE CARBOXYLASE"/>
    <property type="match status" value="1"/>
</dbReference>
<keyword evidence="6" id="KW-0460">Magnesium</keyword>
<dbReference type="InterPro" id="IPR018129">
    <property type="entry name" value="PEP_COase_Lys_AS"/>
</dbReference>
<comment type="catalytic activity">
    <reaction evidence="9">
        <text>oxaloacetate + phosphate = phosphoenolpyruvate + hydrogencarbonate</text>
        <dbReference type="Rhea" id="RHEA:28370"/>
        <dbReference type="ChEBI" id="CHEBI:16452"/>
        <dbReference type="ChEBI" id="CHEBI:17544"/>
        <dbReference type="ChEBI" id="CHEBI:43474"/>
        <dbReference type="ChEBI" id="CHEBI:58702"/>
        <dbReference type="EC" id="4.1.1.31"/>
    </reaction>
</comment>
<dbReference type="Gene3D" id="1.20.1440.90">
    <property type="entry name" value="Phosphoenolpyruvate/pyruvate domain"/>
    <property type="match status" value="1"/>
</dbReference>
<dbReference type="GO" id="GO:0008964">
    <property type="term" value="F:phosphoenolpyruvate carboxylase activity"/>
    <property type="evidence" value="ECO:0007669"/>
    <property type="project" value="UniProtKB-EC"/>
</dbReference>
<dbReference type="InterPro" id="IPR022805">
    <property type="entry name" value="PEP_COase_bac/pln-type"/>
</dbReference>
<dbReference type="GO" id="GO:0006099">
    <property type="term" value="P:tricarboxylic acid cycle"/>
    <property type="evidence" value="ECO:0007669"/>
    <property type="project" value="InterPro"/>
</dbReference>
<reference evidence="13" key="1">
    <citation type="journal article" date="2021" name="Proc. Natl. Acad. Sci. U.S.A.">
        <title>Three genomes in the algal genus Volvox reveal the fate of a haploid sex-determining region after a transition to homothallism.</title>
        <authorList>
            <person name="Yamamoto K."/>
            <person name="Hamaji T."/>
            <person name="Kawai-Toyooka H."/>
            <person name="Matsuzaki R."/>
            <person name="Takahashi F."/>
            <person name="Nishimura Y."/>
            <person name="Kawachi M."/>
            <person name="Noguchi H."/>
            <person name="Minakuchi Y."/>
            <person name="Umen J.G."/>
            <person name="Toyoda A."/>
            <person name="Nozaki H."/>
        </authorList>
    </citation>
    <scope>NUCLEOTIDE SEQUENCE</scope>
    <source>
        <strain evidence="13">NIES-3785</strain>
        <strain evidence="12">NIES-3786</strain>
    </source>
</reference>
<dbReference type="GO" id="GO:0005829">
    <property type="term" value="C:cytosol"/>
    <property type="evidence" value="ECO:0007669"/>
    <property type="project" value="TreeGrafter"/>
</dbReference>
<dbReference type="InterPro" id="IPR021135">
    <property type="entry name" value="PEP_COase"/>
</dbReference>
<dbReference type="FunFam" id="1.20.1440.90:FF:000001">
    <property type="entry name" value="Phosphoenolpyruvate carboxylase 1"/>
    <property type="match status" value="1"/>
</dbReference>
<dbReference type="EMBL" id="BNCP01000016">
    <property type="protein sequence ID" value="GIL79817.1"/>
    <property type="molecule type" value="Genomic_DNA"/>
</dbReference>
<dbReference type="EMBL" id="BNCQ01000027">
    <property type="protein sequence ID" value="GIM08430.1"/>
    <property type="molecule type" value="Genomic_DNA"/>
</dbReference>
<evidence type="ECO:0000256" key="4">
    <source>
        <dbReference type="ARBA" id="ARBA00012305"/>
    </source>
</evidence>
<keyword evidence="7" id="KW-0456">Lyase</keyword>
<evidence type="ECO:0000256" key="9">
    <source>
        <dbReference type="ARBA" id="ARBA00048995"/>
    </source>
</evidence>
<feature type="active site" evidence="10">
    <location>
        <position position="153"/>
    </location>
</feature>
<dbReference type="OrthoDB" id="1365747at2759"/>
<evidence type="ECO:0000256" key="5">
    <source>
        <dbReference type="ARBA" id="ARBA00022490"/>
    </source>
</evidence>
<evidence type="ECO:0000256" key="3">
    <source>
        <dbReference type="ARBA" id="ARBA00008346"/>
    </source>
</evidence>
<gene>
    <name evidence="12" type="ORF">Vretifemale_9097</name>
    <name evidence="13" type="ORF">Vretimale_12440</name>
</gene>
<evidence type="ECO:0000256" key="11">
    <source>
        <dbReference type="PROSITE-ProRule" id="PRU10112"/>
    </source>
</evidence>
<dbReference type="SUPFAM" id="SSF51621">
    <property type="entry name" value="Phosphoenolpyruvate/pyruvate domain"/>
    <property type="match status" value="1"/>
</dbReference>
<dbReference type="PRINTS" id="PR00150">
    <property type="entry name" value="PEPCARBXLASE"/>
</dbReference>
<dbReference type="HAMAP" id="MF_00595">
    <property type="entry name" value="PEPcase_type1"/>
    <property type="match status" value="1"/>
</dbReference>
<sequence>MSFGISSEPRAGQFLTGLRDDASLLRQIFFSILHHHHPKLATKVGVIYALSQAWCTNESESELNLLVDYITALQPEERILVASSFSHMLNLHNLTEEVNSSQIGRAVRLGEMDSPTRDTNHSFLKLTTVNGLTPQQVYDALCNQTVELVLTAHPTQALRASLLKKYAVVRRELDTHSKQGGYEQIETRAAIEAAVQAAWRTDEIRRSKPTPQDEMRSGLSYFSTVIFDVVPAFHRRIDTALAKMGQPLLPLDKALFKFGSWMGGDRDGNPNVTAETTRDVVVLARLEAVNSYFRQVENLMFDLSIWRCSSEMKELAERIAAAESREAARVAEERKKRNYADFWAPIPSTEPFRVVLSHMRDRLYNTRQVLHQCLIHPNMSVRGALEEGGAYLDIEDMARPLQLMYDSLISTHDESVANARLLDLLRQIRTFGLSLMGLDIRQESTRHTEVVDAITTYLGLGSYASWDEAKRLKFLTDELQGKRPLMPPGMDMNPDVKEVVATFRMLSELPHDSLGAYIISMAKTASDVLAVVLLQRETGVRPALRVVPLFETLEDLNNAPDTMTTLFSNDWYRSHINGLHECMIGYSDSGKDAGRLAAAWALYETQEKLVSVAAKWGIRLVLFHGRGGTVGRGGGPTHMAIRSQPSGTINGHLRVTVQGEIIEQQLGEKEVCFRTLDLYTSAVLEAALDPPPAPRQEWRDLMTVLAADSCEMYRSVVYQTPEFYEYFMQSTAASELGRLNIGSRPSSRKQGGIETLRAIPWIFAWTQQRLHLPVWLGIGEALEKAIDKGHQPVLEDMYANWPFFTSTLDLVEMVLAKADARLSAFYESTLVDKDLAPLGARLRSLLAKTKEKILTVVHKNALLDGNTPSQMSIPNLKEKIWLRNPYVAPLNILQALSLKGLRKFRELGQSGVEYNPADPEIIDLLSRDPHKKGEGAQHPFVSAMDDCLMITIKGIAAGMQNTG</sequence>
<dbReference type="InterPro" id="IPR015813">
    <property type="entry name" value="Pyrv/PenolPyrv_kinase-like_dom"/>
</dbReference>
<evidence type="ECO:0000313" key="15">
    <source>
        <dbReference type="Proteomes" id="UP000747110"/>
    </source>
</evidence>
<evidence type="ECO:0000313" key="12">
    <source>
        <dbReference type="EMBL" id="GIL79817.1"/>
    </source>
</evidence>
<evidence type="ECO:0000256" key="6">
    <source>
        <dbReference type="ARBA" id="ARBA00022842"/>
    </source>
</evidence>
<dbReference type="Pfam" id="PF00311">
    <property type="entry name" value="PEPcase"/>
    <property type="match status" value="1"/>
</dbReference>
<accession>A0A8J4GIG3</accession>
<comment type="similarity">
    <text evidence="3">Belongs to the PEPCase type 1 family.</text>
</comment>
<protein>
    <recommendedName>
        <fullName evidence="4">phosphoenolpyruvate carboxylase</fullName>
        <ecNumber evidence="4">4.1.1.31</ecNumber>
    </recommendedName>
</protein>
<organism evidence="13 14">
    <name type="scientific">Volvox reticuliferus</name>
    <dbReference type="NCBI Taxonomy" id="1737510"/>
    <lineage>
        <taxon>Eukaryota</taxon>
        <taxon>Viridiplantae</taxon>
        <taxon>Chlorophyta</taxon>
        <taxon>core chlorophytes</taxon>
        <taxon>Chlorophyceae</taxon>
        <taxon>CS clade</taxon>
        <taxon>Chlamydomonadales</taxon>
        <taxon>Volvocaceae</taxon>
        <taxon>Volvox</taxon>
    </lineage>
</organism>
<dbReference type="Proteomes" id="UP000722791">
    <property type="component" value="Unassembled WGS sequence"/>
</dbReference>
<comment type="caution">
    <text evidence="13">The sequence shown here is derived from an EMBL/GenBank/DDBJ whole genome shotgun (WGS) entry which is preliminary data.</text>
</comment>
<name>A0A8J4GIG3_9CHLO</name>
<evidence type="ECO:0000256" key="7">
    <source>
        <dbReference type="ARBA" id="ARBA00023239"/>
    </source>
</evidence>
<dbReference type="PANTHER" id="PTHR30523:SF33">
    <property type="entry name" value="PHOSPHOENOLPYRUVATE CARBOXYLASE 3"/>
    <property type="match status" value="1"/>
</dbReference>
<dbReference type="GO" id="GO:0015977">
    <property type="term" value="P:carbon fixation"/>
    <property type="evidence" value="ECO:0007669"/>
    <property type="project" value="UniProtKB-KW"/>
</dbReference>
<dbReference type="PROSITE" id="PS00781">
    <property type="entry name" value="PEPCASE_1"/>
    <property type="match status" value="1"/>
</dbReference>
<dbReference type="InterPro" id="IPR033129">
    <property type="entry name" value="PEPCASE_His_AS"/>
</dbReference>
<evidence type="ECO:0000256" key="10">
    <source>
        <dbReference type="PROSITE-ProRule" id="PRU10111"/>
    </source>
</evidence>
<dbReference type="PROSITE" id="PS00393">
    <property type="entry name" value="PEPCASE_2"/>
    <property type="match status" value="1"/>
</dbReference>
<proteinExistence type="inferred from homology"/>